<comment type="caution">
    <text evidence="1">The sequence shown here is derived from an EMBL/GenBank/DDBJ whole genome shotgun (WGS) entry which is preliminary data.</text>
</comment>
<sequence>MSTTSFRELLVRNLTGLNAKEREHLIRWAYRGDMPGLLSDSLINALQQQSPPIIAASAECVFAGMDYHLDWLYAALYLSCRGLTVEQACAQGIGEALQREAADNDASLQPVTGTQEDTDLLAVFADGEKTEVLCIEAKGVGSFGGTQLARKLVRLGNMLRSVKPLLPASFSCRLVLAGPDRPYAVRASDDIAAYVSRTLRDRALAAHLADLPGQLGKGCSFVTLDRFPASLMKVTRFGDATSGPKAFTHWKITRRYGRDAVAHSESKAGADGSEVHGIPEE</sequence>
<reference evidence="1 2" key="1">
    <citation type="submission" date="2019-03" db="EMBL/GenBank/DDBJ databases">
        <title>Genomic Encyclopedia of Type Strains, Phase IV (KMG-IV): sequencing the most valuable type-strain genomes for metagenomic binning, comparative biology and taxonomic classification.</title>
        <authorList>
            <person name="Goeker M."/>
        </authorList>
    </citation>
    <scope>NUCLEOTIDE SEQUENCE [LARGE SCALE GENOMIC DNA]</scope>
    <source>
        <strain evidence="1 2">DSM 21667</strain>
    </source>
</reference>
<evidence type="ECO:0000313" key="1">
    <source>
        <dbReference type="EMBL" id="TDR44847.1"/>
    </source>
</evidence>
<evidence type="ECO:0000313" key="2">
    <source>
        <dbReference type="Proteomes" id="UP000295293"/>
    </source>
</evidence>
<dbReference type="AlphaFoldDB" id="A0A4R6Z019"/>
<dbReference type="RefSeq" id="WP_133818368.1">
    <property type="nucleotide sequence ID" value="NZ_SNZH01000005.1"/>
</dbReference>
<keyword evidence="2" id="KW-1185">Reference proteome</keyword>
<organism evidence="1 2">
    <name type="scientific">Tahibacter aquaticus</name>
    <dbReference type="NCBI Taxonomy" id="520092"/>
    <lineage>
        <taxon>Bacteria</taxon>
        <taxon>Pseudomonadati</taxon>
        <taxon>Pseudomonadota</taxon>
        <taxon>Gammaproteobacteria</taxon>
        <taxon>Lysobacterales</taxon>
        <taxon>Rhodanobacteraceae</taxon>
        <taxon>Tahibacter</taxon>
    </lineage>
</organism>
<dbReference type="Proteomes" id="UP000295293">
    <property type="component" value="Unassembled WGS sequence"/>
</dbReference>
<proteinExistence type="predicted"/>
<dbReference type="OrthoDB" id="7067315at2"/>
<gene>
    <name evidence="1" type="ORF">DFR29_10528</name>
</gene>
<accession>A0A4R6Z019</accession>
<name>A0A4R6Z019_9GAMM</name>
<protein>
    <submittedName>
        <fullName evidence="1">Uncharacterized protein</fullName>
    </submittedName>
</protein>
<dbReference type="EMBL" id="SNZH01000005">
    <property type="protein sequence ID" value="TDR44847.1"/>
    <property type="molecule type" value="Genomic_DNA"/>
</dbReference>